<organism evidence="3 4">
    <name type="scientific">Ruegeria sediminis</name>
    <dbReference type="NCBI Taxonomy" id="2583820"/>
    <lineage>
        <taxon>Bacteria</taxon>
        <taxon>Pseudomonadati</taxon>
        <taxon>Pseudomonadota</taxon>
        <taxon>Alphaproteobacteria</taxon>
        <taxon>Rhodobacterales</taxon>
        <taxon>Roseobacteraceae</taxon>
        <taxon>Ruegeria</taxon>
    </lineage>
</organism>
<name>A0ABY2X4M1_9RHOB</name>
<dbReference type="Proteomes" id="UP001193035">
    <property type="component" value="Unassembled WGS sequence"/>
</dbReference>
<evidence type="ECO:0000313" key="4">
    <source>
        <dbReference type="Proteomes" id="UP001193035"/>
    </source>
</evidence>
<reference evidence="3 4" key="1">
    <citation type="submission" date="2019-05" db="EMBL/GenBank/DDBJ databases">
        <title>Ruegeria sp. nov., isolated from tidal flat.</title>
        <authorList>
            <person name="Kim W."/>
        </authorList>
    </citation>
    <scope>NUCLEOTIDE SEQUENCE [LARGE SCALE GENOMIC DNA]</scope>
    <source>
        <strain evidence="3 4">CAU 1488</strain>
    </source>
</reference>
<keyword evidence="1" id="KW-0472">Membrane</keyword>
<gene>
    <name evidence="3" type="ORF">FGK63_04580</name>
</gene>
<comment type="caution">
    <text evidence="3">The sequence shown here is derived from an EMBL/GenBank/DDBJ whole genome shotgun (WGS) entry which is preliminary data.</text>
</comment>
<dbReference type="EMBL" id="VCPD01000001">
    <property type="protein sequence ID" value="TMV10340.1"/>
    <property type="molecule type" value="Genomic_DNA"/>
</dbReference>
<protein>
    <recommendedName>
        <fullName evidence="5">O-antigen ligase domain-containing protein</fullName>
    </recommendedName>
</protein>
<keyword evidence="1" id="KW-1133">Transmembrane helix</keyword>
<sequence>MRVATAKSASSGLTISATGLLAFAAGALSTTTINLVGNLYLSEIIALVAVVIANSRTTLHWNSHQTVIISGLILILLGLVISDTINSTAPNDMLRGWANPLFAIIGILFLTDLFTRNERAILLWLGGSALAHVFVIDQYQLSEVLAGSNGFKARVAPILIPAILIFSPFMARFGKDANLFLFTVVGLTFVLLGARSSGLFFMATAAVLSMMRLKRGGHRYVFAGVLLALGYVLYLVYVDYILKSGQISNSLDQFSRSANPYNPFELIRQGRSEFFVALTAIRDAPLFGHGSWAQDTAGTYSELLALIKGRTNVYYSSIIVSHSVLLTTWMWGGIIAFAGALMLYVPPARRAVAVSPHLPPRWRPILVFLLLEISWHYLFSPFGHIRTSFPFFIATTIALSQRYLPDWKRP</sequence>
<evidence type="ECO:0000256" key="2">
    <source>
        <dbReference type="SAM" id="SignalP"/>
    </source>
</evidence>
<proteinExistence type="predicted"/>
<feature type="transmembrane region" description="Helical" evidence="1">
    <location>
        <begin position="324"/>
        <end position="345"/>
    </location>
</feature>
<feature type="transmembrane region" description="Helical" evidence="1">
    <location>
        <begin position="153"/>
        <end position="171"/>
    </location>
</feature>
<evidence type="ECO:0000313" key="3">
    <source>
        <dbReference type="EMBL" id="TMV10340.1"/>
    </source>
</evidence>
<feature type="transmembrane region" description="Helical" evidence="1">
    <location>
        <begin position="121"/>
        <end position="141"/>
    </location>
</feature>
<evidence type="ECO:0008006" key="5">
    <source>
        <dbReference type="Google" id="ProtNLM"/>
    </source>
</evidence>
<feature type="transmembrane region" description="Helical" evidence="1">
    <location>
        <begin position="97"/>
        <end position="114"/>
    </location>
</feature>
<dbReference type="RefSeq" id="WP_138840397.1">
    <property type="nucleotide sequence ID" value="NZ_VCPD01000001.1"/>
</dbReference>
<accession>A0ABY2X4M1</accession>
<evidence type="ECO:0000256" key="1">
    <source>
        <dbReference type="SAM" id="Phobius"/>
    </source>
</evidence>
<feature type="chain" id="PRO_5046367593" description="O-antigen ligase domain-containing protein" evidence="2">
    <location>
        <begin position="25"/>
        <end position="410"/>
    </location>
</feature>
<feature type="signal peptide" evidence="2">
    <location>
        <begin position="1"/>
        <end position="24"/>
    </location>
</feature>
<keyword evidence="4" id="KW-1185">Reference proteome</keyword>
<keyword evidence="1" id="KW-0812">Transmembrane</keyword>
<keyword evidence="2" id="KW-0732">Signal</keyword>
<feature type="transmembrane region" description="Helical" evidence="1">
    <location>
        <begin position="67"/>
        <end position="85"/>
    </location>
</feature>
<feature type="transmembrane region" description="Helical" evidence="1">
    <location>
        <begin position="39"/>
        <end position="55"/>
    </location>
</feature>
<feature type="transmembrane region" description="Helical" evidence="1">
    <location>
        <begin position="220"/>
        <end position="242"/>
    </location>
</feature>
<feature type="transmembrane region" description="Helical" evidence="1">
    <location>
        <begin position="178"/>
        <end position="208"/>
    </location>
</feature>